<dbReference type="SUPFAM" id="SSF53187">
    <property type="entry name" value="Zn-dependent exopeptidases"/>
    <property type="match status" value="1"/>
</dbReference>
<keyword evidence="7 21" id="KW-0031">Aminopeptidase</keyword>
<evidence type="ECO:0000256" key="10">
    <source>
        <dbReference type="ARBA" id="ARBA00023511"/>
    </source>
</evidence>
<dbReference type="InterPro" id="IPR008283">
    <property type="entry name" value="Peptidase_M17_N"/>
</dbReference>
<dbReference type="NCBIfam" id="NF002073">
    <property type="entry name" value="PRK00913.1-2"/>
    <property type="match status" value="1"/>
</dbReference>
<dbReference type="NCBIfam" id="NF002083">
    <property type="entry name" value="PRK00913.3-5"/>
    <property type="match status" value="1"/>
</dbReference>
<evidence type="ECO:0000256" key="11">
    <source>
        <dbReference type="ARBA" id="ARBA00023625"/>
    </source>
</evidence>
<dbReference type="Gene3D" id="3.40.630.10">
    <property type="entry name" value="Zn peptidases"/>
    <property type="match status" value="1"/>
</dbReference>
<comment type="catalytic activity">
    <reaction evidence="1">
        <text>Release of an N-terminal amino acid, Xaa-|-Yaa-, in which Xaa is preferably Leu, but may be other amino acids including Pro although not Arg or Lys, and Yaa may be Pro. Amino acid amides and methyl esters are also readily hydrolyzed, but rates on arylamides are exceedingly low.</text>
        <dbReference type="EC" id="3.4.11.1"/>
    </reaction>
</comment>
<dbReference type="EC" id="3.4.13.23" evidence="11"/>
<dbReference type="SUPFAM" id="SSF52949">
    <property type="entry name" value="Macro domain-like"/>
    <property type="match status" value="1"/>
</dbReference>
<dbReference type="NCBIfam" id="NF002074">
    <property type="entry name" value="PRK00913.1-4"/>
    <property type="match status" value="1"/>
</dbReference>
<dbReference type="Pfam" id="PF00883">
    <property type="entry name" value="Peptidase_M17"/>
    <property type="match status" value="1"/>
</dbReference>
<evidence type="ECO:0000256" key="17">
    <source>
        <dbReference type="ARBA" id="ARBA00045966"/>
    </source>
</evidence>
<evidence type="ECO:0000256" key="9">
    <source>
        <dbReference type="ARBA" id="ARBA00022801"/>
    </source>
</evidence>
<keyword evidence="22" id="KW-1185">Reference proteome</keyword>
<evidence type="ECO:0000256" key="15">
    <source>
        <dbReference type="ARBA" id="ARBA00031564"/>
    </source>
</evidence>
<dbReference type="CDD" id="cd00433">
    <property type="entry name" value="Peptidase_M17"/>
    <property type="match status" value="1"/>
</dbReference>
<dbReference type="EC" id="3.4.11.5" evidence="5"/>
<evidence type="ECO:0000256" key="16">
    <source>
        <dbReference type="ARBA" id="ARBA00033172"/>
    </source>
</evidence>
<dbReference type="PRINTS" id="PR00481">
    <property type="entry name" value="LAMNOPPTDASE"/>
</dbReference>
<dbReference type="GO" id="GO:0005737">
    <property type="term" value="C:cytoplasm"/>
    <property type="evidence" value="ECO:0007669"/>
    <property type="project" value="InterPro"/>
</dbReference>
<keyword evidence="9" id="KW-0378">Hydrolase</keyword>
<evidence type="ECO:0000256" key="5">
    <source>
        <dbReference type="ARBA" id="ARBA00012568"/>
    </source>
</evidence>
<dbReference type="Gene3D" id="3.40.220.10">
    <property type="entry name" value="Leucine Aminopeptidase, subunit E, domain 1"/>
    <property type="match status" value="1"/>
</dbReference>
<dbReference type="PANTHER" id="PTHR11963">
    <property type="entry name" value="LEUCINE AMINOPEPTIDASE-RELATED"/>
    <property type="match status" value="1"/>
</dbReference>
<evidence type="ECO:0000259" key="20">
    <source>
        <dbReference type="PROSITE" id="PS00631"/>
    </source>
</evidence>
<evidence type="ECO:0000256" key="6">
    <source>
        <dbReference type="ARBA" id="ARBA00014190"/>
    </source>
</evidence>
<evidence type="ECO:0000313" key="22">
    <source>
        <dbReference type="Proteomes" id="UP001174909"/>
    </source>
</evidence>
<dbReference type="GO" id="GO:0070006">
    <property type="term" value="F:metalloaminopeptidase activity"/>
    <property type="evidence" value="ECO:0007669"/>
    <property type="project" value="InterPro"/>
</dbReference>
<comment type="caution">
    <text evidence="21">The sequence shown here is derived from an EMBL/GenBank/DDBJ whole genome shotgun (WGS) entry which is preliminary data.</text>
</comment>
<dbReference type="PROSITE" id="PS00631">
    <property type="entry name" value="CYTOSOL_AP"/>
    <property type="match status" value="1"/>
</dbReference>
<evidence type="ECO:0000256" key="19">
    <source>
        <dbReference type="ARBA" id="ARBA00049107"/>
    </source>
</evidence>
<dbReference type="AlphaFoldDB" id="A0AA35S800"/>
<comment type="catalytic activity">
    <reaction evidence="18">
        <text>S-benzyl-L-cysteinylglycine + H2O = S-benzyl-L-cysteine + glycine</text>
        <dbReference type="Rhea" id="RHEA:62568"/>
        <dbReference type="ChEBI" id="CHEBI:15377"/>
        <dbReference type="ChEBI" id="CHEBI:57305"/>
        <dbReference type="ChEBI" id="CHEBI:145802"/>
        <dbReference type="ChEBI" id="CHEBI:145803"/>
    </reaction>
    <physiologicalReaction direction="left-to-right" evidence="18">
        <dbReference type="Rhea" id="RHEA:62569"/>
    </physiologicalReaction>
</comment>
<feature type="domain" description="Cytosol aminopeptidase" evidence="20">
    <location>
        <begin position="337"/>
        <end position="344"/>
    </location>
</feature>
<dbReference type="InterPro" id="IPR023042">
    <property type="entry name" value="Peptidase_M17_leu_NH2_pept"/>
</dbReference>
<evidence type="ECO:0000256" key="8">
    <source>
        <dbReference type="ARBA" id="ARBA00022670"/>
    </source>
</evidence>
<dbReference type="Pfam" id="PF02789">
    <property type="entry name" value="Peptidase_M17_N"/>
    <property type="match status" value="1"/>
</dbReference>
<gene>
    <name evidence="21" type="ORF">GBAR_LOCUS14283</name>
</gene>
<comment type="catalytic activity">
    <reaction evidence="19">
        <text>L-cysteinylglycine + H2O = L-cysteine + glycine</text>
        <dbReference type="Rhea" id="RHEA:28783"/>
        <dbReference type="ChEBI" id="CHEBI:15377"/>
        <dbReference type="ChEBI" id="CHEBI:35235"/>
        <dbReference type="ChEBI" id="CHEBI:57305"/>
        <dbReference type="ChEBI" id="CHEBI:61694"/>
    </reaction>
    <physiologicalReaction direction="left-to-right" evidence="19">
        <dbReference type="Rhea" id="RHEA:28784"/>
    </physiologicalReaction>
</comment>
<evidence type="ECO:0000256" key="18">
    <source>
        <dbReference type="ARBA" id="ARBA00047881"/>
    </source>
</evidence>
<evidence type="ECO:0000313" key="21">
    <source>
        <dbReference type="EMBL" id="CAI8024589.1"/>
    </source>
</evidence>
<dbReference type="EMBL" id="CASHTH010002086">
    <property type="protein sequence ID" value="CAI8024589.1"/>
    <property type="molecule type" value="Genomic_DNA"/>
</dbReference>
<evidence type="ECO:0000256" key="13">
    <source>
        <dbReference type="ARBA" id="ARBA00030930"/>
    </source>
</evidence>
<dbReference type="GO" id="GO:0030145">
    <property type="term" value="F:manganese ion binding"/>
    <property type="evidence" value="ECO:0007669"/>
    <property type="project" value="InterPro"/>
</dbReference>
<evidence type="ECO:0000256" key="12">
    <source>
        <dbReference type="ARBA" id="ARBA00029605"/>
    </source>
</evidence>
<dbReference type="EC" id="3.4.11.1" evidence="4"/>
<dbReference type="InterPro" id="IPR011356">
    <property type="entry name" value="Leucine_aapep/pepB"/>
</dbReference>
<evidence type="ECO:0000256" key="7">
    <source>
        <dbReference type="ARBA" id="ARBA00022438"/>
    </source>
</evidence>
<proteinExistence type="inferred from homology"/>
<protein>
    <recommendedName>
        <fullName evidence="6">Cytosol aminopeptidase</fullName>
        <ecNumber evidence="4">3.4.11.1</ecNumber>
        <ecNumber evidence="5">3.4.11.5</ecNumber>
        <ecNumber evidence="11">3.4.13.23</ecNumber>
    </recommendedName>
    <alternativeName>
        <fullName evidence="14">Cysteinylglycine-S-conjugate dipeptidase</fullName>
    </alternativeName>
    <alternativeName>
        <fullName evidence="15">Leucine aminopeptidase 3</fullName>
    </alternativeName>
    <alternativeName>
        <fullName evidence="16">Leucyl aminopeptidase</fullName>
    </alternativeName>
    <alternativeName>
        <fullName evidence="13">Proline aminopeptidase</fullName>
    </alternativeName>
    <alternativeName>
        <fullName evidence="12">Prolyl aminopeptidase</fullName>
    </alternativeName>
</protein>
<sequence length="484" mass="50335">MFQGVTEPGGGTGAVDRALDGAISQLIADGEIKGKLGELTLIHTLGRVSAKRVVVAGLGKPADFDTAAVRRVSGDVARFLRRKGVDEYATIAHGAGIGGLNAVESAQAIAEGTLLGLYKFDTYRSGGNGTSGDSDADSDGDGVGSVTIVERDAGTVSDLTAGVSVGTVLAESTMLARDLVNHPANVMTPTKMAEAAREVAESVGLELDVMDRDRMREHGMGAFLGVAQGSEEPPKLIVLTYRGDPDNPQNNLGLVGKGITFDTGGISLKPAANMEAMKGDMAGGASVIAAMRAIGSLQPRINVTGLIAATENMPGGRAQRPGDVVTAMNGKTIEVINTDAEGRLVLADALCYARSLGITRLVDVATLTGAMVVTLGKACTGMMGNSHKLAKDVGVAGERSGERFWELPMLEDYRELIRSDVADMKNTGGRQAGSITAAMLLREFAEDADWVHLDIAGTSTASGNKGHVVKGATEYQPGRWPNWR</sequence>
<name>A0AA35S800_GEOBA</name>
<dbReference type="Proteomes" id="UP001174909">
    <property type="component" value="Unassembled WGS sequence"/>
</dbReference>
<comment type="similarity">
    <text evidence="3">Belongs to the peptidase M17 family.</text>
</comment>
<keyword evidence="8" id="KW-0645">Protease</keyword>
<comment type="function">
    <text evidence="17">Cytosolic metallopeptidase that catalyzes the removal of unsubstituted N-terminal hydrophobic amino acids from various peptides. The presence of Zn(2+) ions is essential for the peptidase activity, and the association with other cofactors can modulate the substrate spectificity of the enzyme. For instance, in the presence of Mn(2+), it displays a specific Cys-Gly hydrolyzing activity of Cys-Gly-S-conjugates. Involved in the metabolism of glutathione and in the degradation of glutathione S-conjugates, which may play a role in the control of the cell redox status.</text>
</comment>
<reference evidence="21" key="1">
    <citation type="submission" date="2023-03" db="EMBL/GenBank/DDBJ databases">
        <authorList>
            <person name="Steffen K."/>
            <person name="Cardenas P."/>
        </authorList>
    </citation>
    <scope>NUCLEOTIDE SEQUENCE</scope>
</reference>
<dbReference type="InterPro" id="IPR000819">
    <property type="entry name" value="Peptidase_M17_C"/>
</dbReference>
<accession>A0AA35S800</accession>
<comment type="catalytic activity">
    <reaction evidence="10">
        <text>an S-substituted L-cysteinylglycine + H2O = an S-substituted L-cysteine + glycine</text>
        <dbReference type="Rhea" id="RHEA:60444"/>
        <dbReference type="ChEBI" id="CHEBI:15377"/>
        <dbReference type="ChEBI" id="CHEBI:57305"/>
        <dbReference type="ChEBI" id="CHEBI:58717"/>
        <dbReference type="ChEBI" id="CHEBI:143103"/>
        <dbReference type="EC" id="3.4.13.23"/>
    </reaction>
    <physiologicalReaction direction="left-to-right" evidence="10">
        <dbReference type="Rhea" id="RHEA:60445"/>
    </physiologicalReaction>
</comment>
<evidence type="ECO:0000256" key="14">
    <source>
        <dbReference type="ARBA" id="ARBA00030997"/>
    </source>
</evidence>
<dbReference type="InterPro" id="IPR043472">
    <property type="entry name" value="Macro_dom-like"/>
</dbReference>
<evidence type="ECO:0000256" key="3">
    <source>
        <dbReference type="ARBA" id="ARBA00009528"/>
    </source>
</evidence>
<evidence type="ECO:0000256" key="4">
    <source>
        <dbReference type="ARBA" id="ARBA00012565"/>
    </source>
</evidence>
<dbReference type="GO" id="GO:0006508">
    <property type="term" value="P:proteolysis"/>
    <property type="evidence" value="ECO:0007669"/>
    <property type="project" value="UniProtKB-KW"/>
</dbReference>
<dbReference type="PANTHER" id="PTHR11963:SF23">
    <property type="entry name" value="CYTOSOL AMINOPEPTIDASE"/>
    <property type="match status" value="1"/>
</dbReference>
<comment type="catalytic activity">
    <reaction evidence="2">
        <text>Release of N-terminal proline from a peptide.</text>
        <dbReference type="EC" id="3.4.11.5"/>
    </reaction>
</comment>
<dbReference type="HAMAP" id="MF_00181">
    <property type="entry name" value="Cytosol_peptidase_M17"/>
    <property type="match status" value="1"/>
</dbReference>
<evidence type="ECO:0000256" key="2">
    <source>
        <dbReference type="ARBA" id="ARBA00001585"/>
    </source>
</evidence>
<evidence type="ECO:0000256" key="1">
    <source>
        <dbReference type="ARBA" id="ARBA00000135"/>
    </source>
</evidence>
<organism evidence="21 22">
    <name type="scientific">Geodia barretti</name>
    <name type="common">Barrett's horny sponge</name>
    <dbReference type="NCBI Taxonomy" id="519541"/>
    <lineage>
        <taxon>Eukaryota</taxon>
        <taxon>Metazoa</taxon>
        <taxon>Porifera</taxon>
        <taxon>Demospongiae</taxon>
        <taxon>Heteroscleromorpha</taxon>
        <taxon>Tetractinellida</taxon>
        <taxon>Astrophorina</taxon>
        <taxon>Geodiidae</taxon>
        <taxon>Geodia</taxon>
    </lineage>
</organism>